<evidence type="ECO:0000256" key="7">
    <source>
        <dbReference type="ARBA" id="ARBA00023141"/>
    </source>
</evidence>
<dbReference type="HOGENOM" id="CLU_016734_0_2_2"/>
<dbReference type="InterPro" id="IPR002028">
    <property type="entry name" value="Trp_synthase_suA"/>
</dbReference>
<dbReference type="PANTHER" id="PTHR43406">
    <property type="entry name" value="TRYPTOPHAN SYNTHASE, ALPHA CHAIN"/>
    <property type="match status" value="1"/>
</dbReference>
<keyword evidence="5" id="KW-0028">Amino-acid biosynthesis</keyword>
<comment type="subunit">
    <text evidence="3">Tetramer of two alpha and two beta chains.</text>
</comment>
<dbReference type="PANTHER" id="PTHR43406:SF1">
    <property type="entry name" value="TRYPTOPHAN SYNTHASE ALPHA CHAIN, CHLOROPLASTIC"/>
    <property type="match status" value="1"/>
</dbReference>
<comment type="function">
    <text evidence="1">The alpha subunit is responsible for the aldol cleavage of indoleglycerol phosphate to indole and glyceraldehyde 3-phosphate.</text>
</comment>
<evidence type="ECO:0000256" key="9">
    <source>
        <dbReference type="ARBA" id="ARBA00049047"/>
    </source>
</evidence>
<evidence type="ECO:0000256" key="8">
    <source>
        <dbReference type="ARBA" id="ARBA00023239"/>
    </source>
</evidence>
<evidence type="ECO:0000256" key="5">
    <source>
        <dbReference type="ARBA" id="ARBA00022605"/>
    </source>
</evidence>
<evidence type="ECO:0000256" key="3">
    <source>
        <dbReference type="ARBA" id="ARBA00011270"/>
    </source>
</evidence>
<organism evidence="10 11">
    <name type="scientific">Caldivirga maquilingensis (strain ATCC 700844 / DSM 13496 / JCM 10307 / IC-167)</name>
    <dbReference type="NCBI Taxonomy" id="397948"/>
    <lineage>
        <taxon>Archaea</taxon>
        <taxon>Thermoproteota</taxon>
        <taxon>Thermoprotei</taxon>
        <taxon>Thermoproteales</taxon>
        <taxon>Thermoproteaceae</taxon>
        <taxon>Caldivirga</taxon>
    </lineage>
</organism>
<comment type="pathway">
    <text evidence="2">Amino-acid biosynthesis; L-tryptophan biosynthesis; L-tryptophan from chorismate: step 5/5.</text>
</comment>
<gene>
    <name evidence="10" type="ordered locus">Cmaq_1047</name>
</gene>
<evidence type="ECO:0000256" key="4">
    <source>
        <dbReference type="ARBA" id="ARBA00012043"/>
    </source>
</evidence>
<dbReference type="InterPro" id="IPR013785">
    <property type="entry name" value="Aldolase_TIM"/>
</dbReference>
<dbReference type="GO" id="GO:0005829">
    <property type="term" value="C:cytosol"/>
    <property type="evidence" value="ECO:0007669"/>
    <property type="project" value="TreeGrafter"/>
</dbReference>
<comment type="catalytic activity">
    <reaction evidence="9">
        <text>(1S,2R)-1-C-(indol-3-yl)glycerol 3-phosphate + L-serine = D-glyceraldehyde 3-phosphate + L-tryptophan + H2O</text>
        <dbReference type="Rhea" id="RHEA:10532"/>
        <dbReference type="ChEBI" id="CHEBI:15377"/>
        <dbReference type="ChEBI" id="CHEBI:33384"/>
        <dbReference type="ChEBI" id="CHEBI:57912"/>
        <dbReference type="ChEBI" id="CHEBI:58866"/>
        <dbReference type="ChEBI" id="CHEBI:59776"/>
        <dbReference type="EC" id="4.2.1.20"/>
    </reaction>
</comment>
<dbReference type="GO" id="GO:0004834">
    <property type="term" value="F:tryptophan synthase activity"/>
    <property type="evidence" value="ECO:0007669"/>
    <property type="project" value="UniProtKB-EC"/>
</dbReference>
<keyword evidence="6" id="KW-0822">Tryptophan biosynthesis</keyword>
<dbReference type="EC" id="4.2.1.20" evidence="4"/>
<evidence type="ECO:0000256" key="6">
    <source>
        <dbReference type="ARBA" id="ARBA00022822"/>
    </source>
</evidence>
<accession>A8MDM0</accession>
<dbReference type="STRING" id="397948.Cmaq_1047"/>
<evidence type="ECO:0000313" key="11">
    <source>
        <dbReference type="Proteomes" id="UP000001137"/>
    </source>
</evidence>
<dbReference type="eggNOG" id="arCOG01086">
    <property type="taxonomic scope" value="Archaea"/>
</dbReference>
<sequence length="242" mass="26457">MGISRPALGLYLTATYPSTKRFLETLDKISGLVDFLEIGIPTRNPKYDGPVIRMAHQGAELMGLNAVKVTDDYSKYGKVPVLMGYISDYVNSLNDVAKTASDVGAATVLFPDLIFDYPELIGRYIEVMRSNGLAPSFFISSKTPYRLIRSLSEQEPLFIYLGLYAATGIKLPIYIEQNVVTIRGVLGDAFLIVGFAVNSPDMVRSLIKAGADGVVVGSAFIQRMSDLNDALSFLKWLRGGLP</sequence>
<evidence type="ECO:0000256" key="1">
    <source>
        <dbReference type="ARBA" id="ARBA00003365"/>
    </source>
</evidence>
<dbReference type="RefSeq" id="WP_012186095.1">
    <property type="nucleotide sequence ID" value="NC_009954.1"/>
</dbReference>
<dbReference type="Gene3D" id="3.20.20.70">
    <property type="entry name" value="Aldolase class I"/>
    <property type="match status" value="1"/>
</dbReference>
<dbReference type="EMBL" id="CP000852">
    <property type="protein sequence ID" value="ABW01876.1"/>
    <property type="molecule type" value="Genomic_DNA"/>
</dbReference>
<evidence type="ECO:0000313" key="10">
    <source>
        <dbReference type="EMBL" id="ABW01876.1"/>
    </source>
</evidence>
<reference evidence="10 11" key="1">
    <citation type="submission" date="2007-10" db="EMBL/GenBank/DDBJ databases">
        <title>Complete sequence of Caldivirga maquilingensis IC-167.</title>
        <authorList>
            <consortium name="US DOE Joint Genome Institute"/>
            <person name="Copeland A."/>
            <person name="Lucas S."/>
            <person name="Lapidus A."/>
            <person name="Barry K."/>
            <person name="Glavina del Rio T."/>
            <person name="Dalin E."/>
            <person name="Tice H."/>
            <person name="Pitluck S."/>
            <person name="Saunders E."/>
            <person name="Brettin T."/>
            <person name="Bruce D."/>
            <person name="Detter J.C."/>
            <person name="Han C."/>
            <person name="Schmutz J."/>
            <person name="Larimer F."/>
            <person name="Land M."/>
            <person name="Hauser L."/>
            <person name="Kyrpides N."/>
            <person name="Ivanova N."/>
            <person name="Biddle J.F."/>
            <person name="Zhang Z."/>
            <person name="Fitz-Gibbon S.T."/>
            <person name="Lowe T.M."/>
            <person name="Saltikov C."/>
            <person name="House C.H."/>
            <person name="Richardson P."/>
        </authorList>
    </citation>
    <scope>NUCLEOTIDE SEQUENCE [LARGE SCALE GENOMIC DNA]</scope>
    <source>
        <strain evidence="11">ATCC 700844 / DSM 13496 / JCM 10307 / IC-167</strain>
    </source>
</reference>
<keyword evidence="8 10" id="KW-0456">Lyase</keyword>
<dbReference type="SUPFAM" id="SSF51366">
    <property type="entry name" value="Ribulose-phoshate binding barrel"/>
    <property type="match status" value="1"/>
</dbReference>
<dbReference type="NCBIfam" id="NF009621">
    <property type="entry name" value="PRK13125.1"/>
    <property type="match status" value="1"/>
</dbReference>
<proteinExistence type="predicted"/>
<dbReference type="CDD" id="cd04724">
    <property type="entry name" value="Tryptophan_synthase_alpha"/>
    <property type="match status" value="1"/>
</dbReference>
<protein>
    <recommendedName>
        <fullName evidence="4">tryptophan synthase</fullName>
        <ecNumber evidence="4">4.2.1.20</ecNumber>
    </recommendedName>
</protein>
<dbReference type="GeneID" id="5710388"/>
<dbReference type="OrthoDB" id="25658at2157"/>
<dbReference type="AlphaFoldDB" id="A8MDM0"/>
<dbReference type="Pfam" id="PF00290">
    <property type="entry name" value="Trp_syntA"/>
    <property type="match status" value="1"/>
</dbReference>
<evidence type="ECO:0000256" key="2">
    <source>
        <dbReference type="ARBA" id="ARBA00004733"/>
    </source>
</evidence>
<keyword evidence="11" id="KW-1185">Reference proteome</keyword>
<dbReference type="UniPathway" id="UPA00035">
    <property type="reaction ID" value="UER00044"/>
</dbReference>
<dbReference type="InterPro" id="IPR011060">
    <property type="entry name" value="RibuloseP-bd_barrel"/>
</dbReference>
<dbReference type="Proteomes" id="UP000001137">
    <property type="component" value="Chromosome"/>
</dbReference>
<dbReference type="KEGG" id="cma:Cmaq_1047"/>
<keyword evidence="7" id="KW-0057">Aromatic amino acid biosynthesis</keyword>
<name>A8MDM0_CALMQ</name>